<protein>
    <recommendedName>
        <fullName evidence="5">Resolvase/invertase-type recombinase catalytic domain-containing protein</fullName>
    </recommendedName>
</protein>
<dbReference type="Gene3D" id="3.40.50.1390">
    <property type="entry name" value="Resolvase, N-terminal catalytic domain"/>
    <property type="match status" value="1"/>
</dbReference>
<dbReference type="EMBL" id="BJNE01000001">
    <property type="protein sequence ID" value="GEC11077.1"/>
    <property type="molecule type" value="Genomic_DNA"/>
</dbReference>
<sequence>MQNRPELLTALAKVGSDDMLVVSRARRLAQHTDDGLAVLIDIIDRGITVKVLNGIAAGEHTLRSPALDFVRELTRVRHEIQVQQIRAGITAARERGRTHGRPVSIDEEMKRTIRLRHSAGNSMRAIAQEVGVSVGSVHGVLRKA</sequence>
<organism evidence="3 4">
    <name type="scientific">Glutamicibacter nicotianae</name>
    <name type="common">Arthrobacter nicotianae</name>
    <dbReference type="NCBI Taxonomy" id="37929"/>
    <lineage>
        <taxon>Bacteria</taxon>
        <taxon>Bacillati</taxon>
        <taxon>Actinomycetota</taxon>
        <taxon>Actinomycetes</taxon>
        <taxon>Micrococcales</taxon>
        <taxon>Micrococcaceae</taxon>
        <taxon>Glutamicibacter</taxon>
    </lineage>
</organism>
<keyword evidence="4" id="KW-1185">Reference proteome</keyword>
<evidence type="ECO:0000259" key="1">
    <source>
        <dbReference type="Pfam" id="PF00239"/>
    </source>
</evidence>
<dbReference type="InterPro" id="IPR036162">
    <property type="entry name" value="Resolvase-like_N_sf"/>
</dbReference>
<dbReference type="InterPro" id="IPR045745">
    <property type="entry name" value="HTH_58_Actinobacteria-type"/>
</dbReference>
<evidence type="ECO:0000313" key="4">
    <source>
        <dbReference type="Proteomes" id="UP000316242"/>
    </source>
</evidence>
<accession>A0ABQ0RGY8</accession>
<reference evidence="3 4" key="1">
    <citation type="submission" date="2019-06" db="EMBL/GenBank/DDBJ databases">
        <title>Whole genome shotgun sequence of Glutamicibacter nicotianae NBRC 14234.</title>
        <authorList>
            <person name="Hosoyama A."/>
            <person name="Uohara A."/>
            <person name="Ohji S."/>
            <person name="Ichikawa N."/>
        </authorList>
    </citation>
    <scope>NUCLEOTIDE SEQUENCE [LARGE SCALE GENOMIC DNA]</scope>
    <source>
        <strain evidence="3 4">NBRC 14234</strain>
    </source>
</reference>
<dbReference type="SUPFAM" id="SSF53041">
    <property type="entry name" value="Resolvase-like"/>
    <property type="match status" value="1"/>
</dbReference>
<dbReference type="Proteomes" id="UP000316242">
    <property type="component" value="Unassembled WGS sequence"/>
</dbReference>
<feature type="domain" description="Helix-turn-helix" evidence="2">
    <location>
        <begin position="107"/>
        <end position="143"/>
    </location>
</feature>
<gene>
    <name evidence="3" type="ORF">ANI01nite_02800</name>
</gene>
<dbReference type="InterPro" id="IPR006119">
    <property type="entry name" value="Resolv_N"/>
</dbReference>
<dbReference type="Pfam" id="PF00239">
    <property type="entry name" value="Resolvase"/>
    <property type="match status" value="1"/>
</dbReference>
<evidence type="ECO:0000259" key="2">
    <source>
        <dbReference type="Pfam" id="PF19575"/>
    </source>
</evidence>
<comment type="caution">
    <text evidence="3">The sequence shown here is derived from an EMBL/GenBank/DDBJ whole genome shotgun (WGS) entry which is preliminary data.</text>
</comment>
<dbReference type="Pfam" id="PF19575">
    <property type="entry name" value="HTH_58"/>
    <property type="match status" value="1"/>
</dbReference>
<evidence type="ECO:0000313" key="3">
    <source>
        <dbReference type="EMBL" id="GEC11077.1"/>
    </source>
</evidence>
<proteinExistence type="predicted"/>
<feature type="domain" description="Resolvase/invertase-type recombinase catalytic" evidence="1">
    <location>
        <begin position="3"/>
        <end position="97"/>
    </location>
</feature>
<name>A0ABQ0RGY8_GLUNI</name>
<evidence type="ECO:0008006" key="5">
    <source>
        <dbReference type="Google" id="ProtNLM"/>
    </source>
</evidence>